<feature type="region of interest" description="Disordered" evidence="9">
    <location>
        <begin position="284"/>
        <end position="354"/>
    </location>
</feature>
<evidence type="ECO:0000256" key="6">
    <source>
        <dbReference type="ARBA" id="ARBA00022840"/>
    </source>
</evidence>
<dbReference type="InterPro" id="IPR008266">
    <property type="entry name" value="Tyr_kinase_AS"/>
</dbReference>
<dbReference type="PROSITE" id="PS00109">
    <property type="entry name" value="PROTEIN_KINASE_TYR"/>
    <property type="match status" value="1"/>
</dbReference>
<evidence type="ECO:0000256" key="9">
    <source>
        <dbReference type="SAM" id="MobiDB-lite"/>
    </source>
</evidence>
<keyword evidence="4" id="KW-0547">Nucleotide-binding</keyword>
<dbReference type="GO" id="GO:0004674">
    <property type="term" value="F:protein serine/threonine kinase activity"/>
    <property type="evidence" value="ECO:0007669"/>
    <property type="project" value="UniProtKB-KW"/>
</dbReference>
<comment type="catalytic activity">
    <reaction evidence="7">
        <text>L-threonyl-[protein] + ATP = O-phospho-L-threonyl-[protein] + ADP + H(+)</text>
        <dbReference type="Rhea" id="RHEA:46608"/>
        <dbReference type="Rhea" id="RHEA-COMP:11060"/>
        <dbReference type="Rhea" id="RHEA-COMP:11605"/>
        <dbReference type="ChEBI" id="CHEBI:15378"/>
        <dbReference type="ChEBI" id="CHEBI:30013"/>
        <dbReference type="ChEBI" id="CHEBI:30616"/>
        <dbReference type="ChEBI" id="CHEBI:61977"/>
        <dbReference type="ChEBI" id="CHEBI:456216"/>
        <dbReference type="EC" id="2.7.11.1"/>
    </reaction>
</comment>
<evidence type="ECO:0000256" key="7">
    <source>
        <dbReference type="ARBA" id="ARBA00047899"/>
    </source>
</evidence>
<evidence type="ECO:0000313" key="11">
    <source>
        <dbReference type="EMBL" id="CUU56906.1"/>
    </source>
</evidence>
<dbReference type="Gene3D" id="3.30.200.20">
    <property type="entry name" value="Phosphorylase Kinase, domain 1"/>
    <property type="match status" value="1"/>
</dbReference>
<reference evidence="12" key="1">
    <citation type="submission" date="2015-11" db="EMBL/GenBank/DDBJ databases">
        <authorList>
            <person name="Varghese N."/>
        </authorList>
    </citation>
    <scope>NUCLEOTIDE SEQUENCE [LARGE SCALE GENOMIC DNA]</scope>
    <source>
        <strain evidence="12">DSM 45899</strain>
    </source>
</reference>
<keyword evidence="5 11" id="KW-0418">Kinase</keyword>
<keyword evidence="2 11" id="KW-0723">Serine/threonine-protein kinase</keyword>
<evidence type="ECO:0000256" key="2">
    <source>
        <dbReference type="ARBA" id="ARBA00022527"/>
    </source>
</evidence>
<proteinExistence type="predicted"/>
<dbReference type="PROSITE" id="PS50011">
    <property type="entry name" value="PROTEIN_KINASE_DOM"/>
    <property type="match status" value="1"/>
</dbReference>
<evidence type="ECO:0000256" key="8">
    <source>
        <dbReference type="ARBA" id="ARBA00048679"/>
    </source>
</evidence>
<dbReference type="InterPro" id="IPR011009">
    <property type="entry name" value="Kinase-like_dom_sf"/>
</dbReference>
<accession>A0A0S4QQW6</accession>
<feature type="compositionally biased region" description="Basic and acidic residues" evidence="9">
    <location>
        <begin position="320"/>
        <end position="339"/>
    </location>
</feature>
<keyword evidence="3" id="KW-0808">Transferase</keyword>
<keyword evidence="12" id="KW-1185">Reference proteome</keyword>
<dbReference type="Proteomes" id="UP000198802">
    <property type="component" value="Unassembled WGS sequence"/>
</dbReference>
<dbReference type="Pfam" id="PF00069">
    <property type="entry name" value="Pkinase"/>
    <property type="match status" value="1"/>
</dbReference>
<dbReference type="GO" id="GO:0005524">
    <property type="term" value="F:ATP binding"/>
    <property type="evidence" value="ECO:0007669"/>
    <property type="project" value="UniProtKB-KW"/>
</dbReference>
<evidence type="ECO:0000256" key="4">
    <source>
        <dbReference type="ARBA" id="ARBA00022741"/>
    </source>
</evidence>
<dbReference type="SUPFAM" id="SSF56112">
    <property type="entry name" value="Protein kinase-like (PK-like)"/>
    <property type="match status" value="1"/>
</dbReference>
<organism evidence="11 12">
    <name type="scientific">Parafrankia irregularis</name>
    <dbReference type="NCBI Taxonomy" id="795642"/>
    <lineage>
        <taxon>Bacteria</taxon>
        <taxon>Bacillati</taxon>
        <taxon>Actinomycetota</taxon>
        <taxon>Actinomycetes</taxon>
        <taxon>Frankiales</taxon>
        <taxon>Frankiaceae</taxon>
        <taxon>Parafrankia</taxon>
    </lineage>
</organism>
<evidence type="ECO:0000256" key="1">
    <source>
        <dbReference type="ARBA" id="ARBA00012513"/>
    </source>
</evidence>
<dbReference type="EC" id="2.7.11.1" evidence="1"/>
<evidence type="ECO:0000256" key="3">
    <source>
        <dbReference type="ARBA" id="ARBA00022679"/>
    </source>
</evidence>
<comment type="catalytic activity">
    <reaction evidence="8">
        <text>L-seryl-[protein] + ATP = O-phospho-L-seryl-[protein] + ADP + H(+)</text>
        <dbReference type="Rhea" id="RHEA:17989"/>
        <dbReference type="Rhea" id="RHEA-COMP:9863"/>
        <dbReference type="Rhea" id="RHEA-COMP:11604"/>
        <dbReference type="ChEBI" id="CHEBI:15378"/>
        <dbReference type="ChEBI" id="CHEBI:29999"/>
        <dbReference type="ChEBI" id="CHEBI:30616"/>
        <dbReference type="ChEBI" id="CHEBI:83421"/>
        <dbReference type="ChEBI" id="CHEBI:456216"/>
        <dbReference type="EC" id="2.7.11.1"/>
    </reaction>
</comment>
<dbReference type="PANTHER" id="PTHR43671:SF98">
    <property type="entry name" value="SERINE_THREONINE-PROTEIN KINASE NEK11"/>
    <property type="match status" value="1"/>
</dbReference>
<evidence type="ECO:0000259" key="10">
    <source>
        <dbReference type="PROSITE" id="PS50011"/>
    </source>
</evidence>
<dbReference type="InterPro" id="IPR050660">
    <property type="entry name" value="NEK_Ser/Thr_kinase"/>
</dbReference>
<dbReference type="AlphaFoldDB" id="A0A0S4QQW6"/>
<feature type="compositionally biased region" description="Low complexity" evidence="9">
    <location>
        <begin position="308"/>
        <end position="319"/>
    </location>
</feature>
<dbReference type="EMBL" id="FAOZ01000009">
    <property type="protein sequence ID" value="CUU56906.1"/>
    <property type="molecule type" value="Genomic_DNA"/>
</dbReference>
<gene>
    <name evidence="11" type="ORF">Ga0074812_109126</name>
</gene>
<dbReference type="CDD" id="cd14014">
    <property type="entry name" value="STKc_PknB_like"/>
    <property type="match status" value="1"/>
</dbReference>
<feature type="domain" description="Protein kinase" evidence="10">
    <location>
        <begin position="14"/>
        <end position="283"/>
    </location>
</feature>
<name>A0A0S4QQW6_9ACTN</name>
<protein>
    <recommendedName>
        <fullName evidence="1">non-specific serine/threonine protein kinase</fullName>
        <ecNumber evidence="1">2.7.11.1</ecNumber>
    </recommendedName>
</protein>
<evidence type="ECO:0000313" key="12">
    <source>
        <dbReference type="Proteomes" id="UP000198802"/>
    </source>
</evidence>
<dbReference type="PANTHER" id="PTHR43671">
    <property type="entry name" value="SERINE/THREONINE-PROTEIN KINASE NEK"/>
    <property type="match status" value="1"/>
</dbReference>
<evidence type="ECO:0000256" key="5">
    <source>
        <dbReference type="ARBA" id="ARBA00022777"/>
    </source>
</evidence>
<dbReference type="Gene3D" id="1.10.510.10">
    <property type="entry name" value="Transferase(Phosphotransferase) domain 1"/>
    <property type="match status" value="1"/>
</dbReference>
<dbReference type="InterPro" id="IPR000719">
    <property type="entry name" value="Prot_kinase_dom"/>
</dbReference>
<sequence length="354" mass="38416">MALLSVGQVIRDTYTVERLLGRGAFAEVYRVEHRYLGRQAMKVFRQEGMSAEQVRDALGEAMLLSRMGHPNIVRVFEANTVEADSGGHAYFTMEYVNGGTLTGFRQSFGDAFVPIPVAVDVMRQVARGLAVAHRESPPIVHRDITPQNILVGYDRDGPRARISDFGLARKVSALTLLASSQGTIAFMAPETLLHPHLASMPGDVWALGAVFYLLLTDEFPYPRRAAGDPITAAWDTTALVPPNQVRYAVDDLLNAIIVRALSFDTATRYPSAAEMLADLEAWPARQNPPRQDGPPRHVPPKDPPPADTGPTDSGPTGTGRDSRHADTPRADRPRQRGREPGPAGEIAAGKNTGG</sequence>
<dbReference type="RefSeq" id="WP_091277770.1">
    <property type="nucleotide sequence ID" value="NZ_FAOZ01000009.1"/>
</dbReference>
<keyword evidence="6" id="KW-0067">ATP-binding</keyword>